<keyword evidence="3 12" id="KW-0813">Transport</keyword>
<dbReference type="RefSeq" id="WP_397216274.1">
    <property type="nucleotide sequence ID" value="NZ_JBGFSN010000005.1"/>
</dbReference>
<keyword evidence="4 12" id="KW-1003">Cell membrane</keyword>
<keyword evidence="11 12" id="KW-0472">Membrane</keyword>
<accession>A0ABW7PYN7</accession>
<evidence type="ECO:0000256" key="11">
    <source>
        <dbReference type="ARBA" id="ARBA00023136"/>
    </source>
</evidence>
<evidence type="ECO:0000256" key="5">
    <source>
        <dbReference type="ARBA" id="ARBA00022617"/>
    </source>
</evidence>
<feature type="transmembrane region" description="Helical" evidence="12">
    <location>
        <begin position="128"/>
        <end position="149"/>
    </location>
</feature>
<keyword evidence="9 12" id="KW-1133">Transmembrane helix</keyword>
<comment type="subcellular location">
    <subcellularLocation>
        <location evidence="12">Cell inner membrane</location>
    </subcellularLocation>
    <subcellularLocation>
        <location evidence="1">Cell membrane</location>
        <topology evidence="1">Multi-pass membrane protein</topology>
    </subcellularLocation>
</comment>
<dbReference type="PANTHER" id="PTHR30365:SF14">
    <property type="entry name" value="CYTOCHROME BD MENAQUINOL OXIDASE SUBUNIT I-RELATED"/>
    <property type="match status" value="1"/>
</dbReference>
<dbReference type="PIRSF" id="PIRSF006446">
    <property type="entry name" value="Cyt_quinol_oxidase_1"/>
    <property type="match status" value="1"/>
</dbReference>
<dbReference type="Pfam" id="PF01654">
    <property type="entry name" value="Cyt_bd_oxida_I"/>
    <property type="match status" value="1"/>
</dbReference>
<feature type="transmembrane region" description="Helical" evidence="12">
    <location>
        <begin position="57"/>
        <end position="78"/>
    </location>
</feature>
<evidence type="ECO:0000256" key="12">
    <source>
        <dbReference type="PIRNR" id="PIRNR006446"/>
    </source>
</evidence>
<evidence type="ECO:0000256" key="7">
    <source>
        <dbReference type="ARBA" id="ARBA00022723"/>
    </source>
</evidence>
<feature type="transmembrane region" description="Helical" evidence="12">
    <location>
        <begin position="98"/>
        <end position="121"/>
    </location>
</feature>
<dbReference type="EMBL" id="JBGFSN010000005">
    <property type="protein sequence ID" value="MFH8135453.1"/>
    <property type="molecule type" value="Genomic_DNA"/>
</dbReference>
<reference evidence="13 14" key="1">
    <citation type="submission" date="2024-08" db="EMBL/GenBank/DDBJ databases">
        <title>Pantoea ronii - a newly identified human opportunistic pathogen.</title>
        <authorList>
            <person name="Keidar-Friedman D."/>
            <person name="Sorek N."/>
            <person name="Leshin-Carmel D."/>
            <person name="Tsur A."/>
            <person name="Amsalem M."/>
            <person name="Tolkach D."/>
            <person name="Brosh-Nissimov T."/>
        </authorList>
    </citation>
    <scope>NUCLEOTIDE SEQUENCE [LARGE SCALE GENOMIC DNA]</scope>
    <source>
        <strain evidence="13 14">AA23256</strain>
    </source>
</reference>
<dbReference type="InterPro" id="IPR002585">
    <property type="entry name" value="Cyt-d_ubiquinol_oxidase_su_1"/>
</dbReference>
<name>A0ABW7PYN7_9GAMM</name>
<feature type="transmembrane region" description="Helical" evidence="12">
    <location>
        <begin position="189"/>
        <end position="210"/>
    </location>
</feature>
<evidence type="ECO:0000256" key="9">
    <source>
        <dbReference type="ARBA" id="ARBA00022989"/>
    </source>
</evidence>
<evidence type="ECO:0000256" key="8">
    <source>
        <dbReference type="ARBA" id="ARBA00022982"/>
    </source>
</evidence>
<comment type="caution">
    <text evidence="13">The sequence shown here is derived from an EMBL/GenBank/DDBJ whole genome shotgun (WGS) entry which is preliminary data.</text>
</comment>
<keyword evidence="14" id="KW-1185">Reference proteome</keyword>
<evidence type="ECO:0000256" key="1">
    <source>
        <dbReference type="ARBA" id="ARBA00004651"/>
    </source>
</evidence>
<evidence type="ECO:0000313" key="14">
    <source>
        <dbReference type="Proteomes" id="UP001611251"/>
    </source>
</evidence>
<evidence type="ECO:0000313" key="13">
    <source>
        <dbReference type="EMBL" id="MFH8135453.1"/>
    </source>
</evidence>
<evidence type="ECO:0000256" key="2">
    <source>
        <dbReference type="ARBA" id="ARBA00009819"/>
    </source>
</evidence>
<evidence type="ECO:0000256" key="3">
    <source>
        <dbReference type="ARBA" id="ARBA00022448"/>
    </source>
</evidence>
<keyword evidence="10 12" id="KW-0408">Iron</keyword>
<feature type="transmembrane region" description="Helical" evidence="12">
    <location>
        <begin position="222"/>
        <end position="239"/>
    </location>
</feature>
<organism evidence="13 14">
    <name type="scientific">Pantoea osteomyelitidis</name>
    <dbReference type="NCBI Taxonomy" id="3230026"/>
    <lineage>
        <taxon>Bacteria</taxon>
        <taxon>Pseudomonadati</taxon>
        <taxon>Pseudomonadota</taxon>
        <taxon>Gammaproteobacteria</taxon>
        <taxon>Enterobacterales</taxon>
        <taxon>Erwiniaceae</taxon>
        <taxon>Pantoea</taxon>
    </lineage>
</organism>
<feature type="transmembrane region" description="Helical" evidence="12">
    <location>
        <begin position="15"/>
        <end position="37"/>
    </location>
</feature>
<feature type="transmembrane region" description="Helical" evidence="12">
    <location>
        <begin position="409"/>
        <end position="433"/>
    </location>
</feature>
<gene>
    <name evidence="13" type="ORF">ABU178_14905</name>
</gene>
<comment type="similarity">
    <text evidence="2 12">Belongs to the cytochrome ubiquinol oxidase subunit 1 family.</text>
</comment>
<dbReference type="Proteomes" id="UP001611251">
    <property type="component" value="Unassembled WGS sequence"/>
</dbReference>
<evidence type="ECO:0000256" key="10">
    <source>
        <dbReference type="ARBA" id="ARBA00023004"/>
    </source>
</evidence>
<feature type="transmembrane region" description="Helical" evidence="12">
    <location>
        <begin position="325"/>
        <end position="348"/>
    </location>
</feature>
<keyword evidence="6 12" id="KW-0812">Transmembrane</keyword>
<evidence type="ECO:0000256" key="6">
    <source>
        <dbReference type="ARBA" id="ARBA00022692"/>
    </source>
</evidence>
<dbReference type="PANTHER" id="PTHR30365">
    <property type="entry name" value="CYTOCHROME D UBIQUINOL OXIDASE"/>
    <property type="match status" value="1"/>
</dbReference>
<feature type="transmembrane region" description="Helical" evidence="12">
    <location>
        <begin position="360"/>
        <end position="382"/>
    </location>
</feature>
<protein>
    <submittedName>
        <fullName evidence="13">Cytochrome ubiquinol oxidase subunit I</fullName>
    </submittedName>
</protein>
<evidence type="ECO:0000256" key="4">
    <source>
        <dbReference type="ARBA" id="ARBA00022475"/>
    </source>
</evidence>
<proteinExistence type="inferred from homology"/>
<keyword evidence="7 12" id="KW-0479">Metal-binding</keyword>
<keyword evidence="8 12" id="KW-0249">Electron transport</keyword>
<sequence>MSDADWVLLLSRGQFAVTMGMHITLAALTLGLAPYLVWFEARWLWGKRPAARNALHFWLKIFALTVAIGAVSGVVMEFQFGTNWAAFSQKVGGVIGPLLFYEVLIAFFLESGLTGVMLFGMGKIGPRVHFIITCLVAIGALLSTFWILAANSWMQTPVGFMRDGDGIFHPESWLGVLAAPSFPWRLSHMLVASLIAVSFMIAGVAAWRLLHRPTEAAARTMLSTALWFALFAVPVQIVLGDLHGENTRDHQPQKLAAIEGSWHQPPAGTGEPLRLFALPDQQAQRNDFELAIPEVASLYLRHNLTGHIKSLSEFPPDDIPPVAPVFFAFRIMVGLGILMLLTSVAAAIQRARGRLYRSTPLLWLLVAMSPMGFIALLSGWVVTEVGRQPFTVYGIVRTAESVSPLPLPWIIASCCGVVLVYGVAFSLGMRYFLRYVASPLPQEPEVVTAVIPTST</sequence>
<keyword evidence="5 12" id="KW-0349">Heme</keyword>